<dbReference type="Pfam" id="PF13561">
    <property type="entry name" value="adh_short_C2"/>
    <property type="match status" value="1"/>
</dbReference>
<dbReference type="FunFam" id="3.40.50.720:FF:000084">
    <property type="entry name" value="Short-chain dehydrogenase reductase"/>
    <property type="match status" value="1"/>
</dbReference>
<keyword evidence="2" id="KW-0560">Oxidoreductase</keyword>
<comment type="similarity">
    <text evidence="1">Belongs to the short-chain dehydrogenases/reductases (SDR) family.</text>
</comment>
<dbReference type="NCBIfam" id="NF005893">
    <property type="entry name" value="PRK07856.1"/>
    <property type="match status" value="1"/>
</dbReference>
<dbReference type="GO" id="GO:0016491">
    <property type="term" value="F:oxidoreductase activity"/>
    <property type="evidence" value="ECO:0007669"/>
    <property type="project" value="UniProtKB-KW"/>
</dbReference>
<dbReference type="InterPro" id="IPR036291">
    <property type="entry name" value="NAD(P)-bd_dom_sf"/>
</dbReference>
<organism evidence="3 4">
    <name type="scientific">Branchiibius hedensis</name>
    <dbReference type="NCBI Taxonomy" id="672460"/>
    <lineage>
        <taxon>Bacteria</taxon>
        <taxon>Bacillati</taxon>
        <taxon>Actinomycetota</taxon>
        <taxon>Actinomycetes</taxon>
        <taxon>Micrococcales</taxon>
        <taxon>Dermacoccaceae</taxon>
        <taxon>Branchiibius</taxon>
    </lineage>
</organism>
<dbReference type="EMBL" id="UESZ01000001">
    <property type="protein sequence ID" value="SSA35856.1"/>
    <property type="molecule type" value="Genomic_DNA"/>
</dbReference>
<dbReference type="RefSeq" id="WP_109687404.1">
    <property type="nucleotide sequence ID" value="NZ_QGDN01000001.1"/>
</dbReference>
<evidence type="ECO:0008006" key="5">
    <source>
        <dbReference type="Google" id="ProtNLM"/>
    </source>
</evidence>
<dbReference type="PRINTS" id="PR00080">
    <property type="entry name" value="SDRFAMILY"/>
</dbReference>
<dbReference type="Proteomes" id="UP000250028">
    <property type="component" value="Unassembled WGS sequence"/>
</dbReference>
<evidence type="ECO:0000256" key="1">
    <source>
        <dbReference type="ARBA" id="ARBA00006484"/>
    </source>
</evidence>
<dbReference type="CDD" id="cd05233">
    <property type="entry name" value="SDR_c"/>
    <property type="match status" value="1"/>
</dbReference>
<proteinExistence type="inferred from homology"/>
<protein>
    <recommendedName>
        <fullName evidence="5">NAD(P)-dependent dehydrogenase, short-chain alcohol dehydrogenase family</fullName>
    </recommendedName>
</protein>
<dbReference type="PANTHER" id="PTHR43639:SF1">
    <property type="entry name" value="SHORT-CHAIN DEHYDROGENASE_REDUCTASE FAMILY PROTEIN"/>
    <property type="match status" value="1"/>
</dbReference>
<evidence type="ECO:0000313" key="4">
    <source>
        <dbReference type="Proteomes" id="UP000250028"/>
    </source>
</evidence>
<evidence type="ECO:0000256" key="2">
    <source>
        <dbReference type="ARBA" id="ARBA00023002"/>
    </source>
</evidence>
<dbReference type="InterPro" id="IPR002347">
    <property type="entry name" value="SDR_fam"/>
</dbReference>
<dbReference type="AlphaFoldDB" id="A0A2Y8ZWD4"/>
<dbReference type="SUPFAM" id="SSF51735">
    <property type="entry name" value="NAD(P)-binding Rossmann-fold domains"/>
    <property type="match status" value="1"/>
</dbReference>
<sequence length="266" mass="26924">MTASGTPAGSVDLHGRRALVTGGPRGIGKVIAEALLAAGAEVVVASRSEPQQLPQYGDQRAHFIAADIRDVEQQARLVDETVAAVGGLDLLVNNAGGSPEADARTASPRLMASVITLNLVAPMQLARLAYPALEQSHAGGLIINIGSVSGRHPMPGTAAYSAAKAGLSMATRALAVEFAPAVRVNEVTVGLVLTDAASDYYGDDDGPARVAGVIPMQRMATAQDVAGAVLLLCSPLAGYINGASLLVDGGGELPARLLAARPPTPG</sequence>
<accession>A0A2Y8ZWD4</accession>
<dbReference type="Gene3D" id="3.40.50.720">
    <property type="entry name" value="NAD(P)-binding Rossmann-like Domain"/>
    <property type="match status" value="1"/>
</dbReference>
<dbReference type="OrthoDB" id="9792003at2"/>
<dbReference type="PRINTS" id="PR00081">
    <property type="entry name" value="GDHRDH"/>
</dbReference>
<name>A0A2Y8ZWD4_9MICO</name>
<evidence type="ECO:0000313" key="3">
    <source>
        <dbReference type="EMBL" id="SSA35856.1"/>
    </source>
</evidence>
<dbReference type="PANTHER" id="PTHR43639">
    <property type="entry name" value="OXIDOREDUCTASE, SHORT-CHAIN DEHYDROGENASE/REDUCTASE FAMILY (AFU_ORTHOLOGUE AFUA_5G02870)"/>
    <property type="match status" value="1"/>
</dbReference>
<keyword evidence="4" id="KW-1185">Reference proteome</keyword>
<gene>
    <name evidence="3" type="ORF">SAMN04489750_3231</name>
</gene>
<reference evidence="4" key="1">
    <citation type="submission" date="2016-10" db="EMBL/GenBank/DDBJ databases">
        <authorList>
            <person name="Varghese N."/>
            <person name="Submissions S."/>
        </authorList>
    </citation>
    <scope>NUCLEOTIDE SEQUENCE [LARGE SCALE GENOMIC DNA]</scope>
    <source>
        <strain evidence="4">DSM 22951</strain>
    </source>
</reference>